<evidence type="ECO:0000256" key="6">
    <source>
        <dbReference type="ARBA" id="ARBA00023242"/>
    </source>
</evidence>
<feature type="domain" description="PB1" evidence="10">
    <location>
        <begin position="241"/>
        <end position="343"/>
    </location>
</feature>
<evidence type="ECO:0000259" key="10">
    <source>
        <dbReference type="PROSITE" id="PS51745"/>
    </source>
</evidence>
<comment type="function">
    <text evidence="8">Aux/IAA proteins are short-lived transcriptional factors that function as repressors of early auxin response genes at low auxin concentrations.</text>
</comment>
<dbReference type="PANTHER" id="PTHR31734">
    <property type="entry name" value="AUXIN-RESPONSIVE PROTEIN IAA17"/>
    <property type="match status" value="1"/>
</dbReference>
<evidence type="ECO:0000256" key="7">
    <source>
        <dbReference type="ARBA" id="ARBA00023294"/>
    </source>
</evidence>
<keyword evidence="7 8" id="KW-0927">Auxin signaling pathway</keyword>
<dbReference type="AlphaFoldDB" id="A0A7C9EKM7"/>
<keyword evidence="3 8" id="KW-0678">Repressor</keyword>
<sequence>MRIVMSPPVQAYDALMPSPTCEASGLKEHDYLGASECSSVDSSTIVSLSSSEDTRDSLNLKATELRLGLPGSQSPETDRDFNLCFSRSSTLNANERPIFRCNPVKDGISSPSQRAAVSGTKRGFSDTVQDFVQKPPSNWTFKSSGSVRDSDTQKPGAEAKLPMDGSINLMLSSSRPNSGSESFGAKVQAVESQALPKALQELPPSDSNNSASAAKAQVVGWPPIRSYRKNTLAASSKSTNPLFVKVSMDGAPYLRKVDLRTYTSYQELSLDLQEMFSCFTVGQCESHGASGGQNMSKTKLKDLLHGSEYMLTYEDNDGDWMLVGDVPWEMFIESCKRLKIMKSSDAIGLAWTNQRAHTS</sequence>
<organism evidence="11">
    <name type="scientific">Opuntia streptacantha</name>
    <name type="common">Prickly pear cactus</name>
    <name type="synonym">Opuntia cardona</name>
    <dbReference type="NCBI Taxonomy" id="393608"/>
    <lineage>
        <taxon>Eukaryota</taxon>
        <taxon>Viridiplantae</taxon>
        <taxon>Streptophyta</taxon>
        <taxon>Embryophyta</taxon>
        <taxon>Tracheophyta</taxon>
        <taxon>Spermatophyta</taxon>
        <taxon>Magnoliopsida</taxon>
        <taxon>eudicotyledons</taxon>
        <taxon>Gunneridae</taxon>
        <taxon>Pentapetalae</taxon>
        <taxon>Caryophyllales</taxon>
        <taxon>Cactineae</taxon>
        <taxon>Cactaceae</taxon>
        <taxon>Opuntioideae</taxon>
        <taxon>Opuntia</taxon>
    </lineage>
</organism>
<keyword evidence="4 8" id="KW-0805">Transcription regulation</keyword>
<evidence type="ECO:0000256" key="2">
    <source>
        <dbReference type="ARBA" id="ARBA00006728"/>
    </source>
</evidence>
<feature type="region of interest" description="Disordered" evidence="9">
    <location>
        <begin position="135"/>
        <end position="161"/>
    </location>
</feature>
<feature type="compositionally biased region" description="Polar residues" evidence="9">
    <location>
        <begin position="135"/>
        <end position="147"/>
    </location>
</feature>
<proteinExistence type="inferred from homology"/>
<comment type="similarity">
    <text evidence="2 8">Belongs to the Aux/IAA family.</text>
</comment>
<keyword evidence="6 8" id="KW-0539">Nucleus</keyword>
<dbReference type="EMBL" id="GISG01224103">
    <property type="protein sequence ID" value="MBA4664548.1"/>
    <property type="molecule type" value="Transcribed_RNA"/>
</dbReference>
<protein>
    <recommendedName>
        <fullName evidence="8">Auxin-responsive protein</fullName>
    </recommendedName>
</protein>
<keyword evidence="5 8" id="KW-0804">Transcription</keyword>
<reference evidence="11" key="1">
    <citation type="journal article" date="2013" name="J. Plant Res.">
        <title>Effect of fungi and light on seed germination of three Opuntia species from semiarid lands of central Mexico.</title>
        <authorList>
            <person name="Delgado-Sanchez P."/>
            <person name="Jimenez-Bremont J.F."/>
            <person name="Guerrero-Gonzalez Mde L."/>
            <person name="Flores J."/>
        </authorList>
    </citation>
    <scope>NUCLEOTIDE SEQUENCE</scope>
    <source>
        <tissue evidence="11">Cladode</tissue>
    </source>
</reference>
<dbReference type="GO" id="GO:0006355">
    <property type="term" value="P:regulation of DNA-templated transcription"/>
    <property type="evidence" value="ECO:0007669"/>
    <property type="project" value="InterPro"/>
</dbReference>
<accession>A0A7C9EKM7</accession>
<dbReference type="InterPro" id="IPR003311">
    <property type="entry name" value="AUX_IAA"/>
</dbReference>
<evidence type="ECO:0000256" key="4">
    <source>
        <dbReference type="ARBA" id="ARBA00023015"/>
    </source>
</evidence>
<evidence type="ECO:0000256" key="5">
    <source>
        <dbReference type="ARBA" id="ARBA00023163"/>
    </source>
</evidence>
<comment type="subcellular location">
    <subcellularLocation>
        <location evidence="1 8">Nucleus</location>
    </subcellularLocation>
</comment>
<evidence type="ECO:0000313" key="11">
    <source>
        <dbReference type="EMBL" id="MBA4664548.1"/>
    </source>
</evidence>
<evidence type="ECO:0000256" key="9">
    <source>
        <dbReference type="SAM" id="MobiDB-lite"/>
    </source>
</evidence>
<dbReference type="InterPro" id="IPR033389">
    <property type="entry name" value="AUX/IAA_dom"/>
</dbReference>
<dbReference type="Pfam" id="PF02309">
    <property type="entry name" value="AUX_IAA"/>
    <property type="match status" value="1"/>
</dbReference>
<dbReference type="FunFam" id="3.10.20.90:FF:000078">
    <property type="entry name" value="Auxin-responsive protein"/>
    <property type="match status" value="1"/>
</dbReference>
<evidence type="ECO:0000256" key="3">
    <source>
        <dbReference type="ARBA" id="ARBA00022491"/>
    </source>
</evidence>
<dbReference type="SUPFAM" id="SSF54277">
    <property type="entry name" value="CAD &amp; PB1 domains"/>
    <property type="match status" value="1"/>
</dbReference>
<reference evidence="11" key="2">
    <citation type="submission" date="2020-07" db="EMBL/GenBank/DDBJ databases">
        <authorList>
            <person name="Vera ALvarez R."/>
            <person name="Arias-Moreno D.M."/>
            <person name="Jimenez-Jacinto V."/>
            <person name="Jimenez-Bremont J.F."/>
            <person name="Swaminathan K."/>
            <person name="Moose S.P."/>
            <person name="Guerrero-Gonzalez M.L."/>
            <person name="Marino-Ramirez L."/>
            <person name="Landsman D."/>
            <person name="Rodriguez-Kessler M."/>
            <person name="Delgado-Sanchez P."/>
        </authorList>
    </citation>
    <scope>NUCLEOTIDE SEQUENCE</scope>
    <source>
        <tissue evidence="11">Cladode</tissue>
    </source>
</reference>
<dbReference type="InterPro" id="IPR053793">
    <property type="entry name" value="PB1-like"/>
</dbReference>
<dbReference type="PROSITE" id="PS51745">
    <property type="entry name" value="PB1"/>
    <property type="match status" value="1"/>
</dbReference>
<comment type="subunit">
    <text evidence="8">Homodimers and heterodimers.</text>
</comment>
<dbReference type="Gene3D" id="3.10.20.90">
    <property type="entry name" value="Phosphatidylinositol 3-kinase Catalytic Subunit, Chain A, domain 1"/>
    <property type="match status" value="1"/>
</dbReference>
<dbReference type="GO" id="GO:0009734">
    <property type="term" value="P:auxin-activated signaling pathway"/>
    <property type="evidence" value="ECO:0007669"/>
    <property type="project" value="UniProtKB-UniRule"/>
</dbReference>
<dbReference type="PANTHER" id="PTHR31734:SF138">
    <property type="entry name" value="AUXIN-RESPONSIVE PROTEIN IAA8"/>
    <property type="match status" value="1"/>
</dbReference>
<evidence type="ECO:0000256" key="8">
    <source>
        <dbReference type="RuleBase" id="RU004549"/>
    </source>
</evidence>
<dbReference type="GO" id="GO:0005634">
    <property type="term" value="C:nucleus"/>
    <property type="evidence" value="ECO:0007669"/>
    <property type="project" value="UniProtKB-SubCell"/>
</dbReference>
<evidence type="ECO:0000256" key="1">
    <source>
        <dbReference type="ARBA" id="ARBA00004123"/>
    </source>
</evidence>
<name>A0A7C9EKM7_OPUST</name>